<keyword evidence="3" id="KW-1185">Reference proteome</keyword>
<dbReference type="Proteomes" id="UP000485058">
    <property type="component" value="Unassembled WGS sequence"/>
</dbReference>
<proteinExistence type="predicted"/>
<reference evidence="2 3" key="1">
    <citation type="submission" date="2020-02" db="EMBL/GenBank/DDBJ databases">
        <title>Draft genome sequence of Haematococcus lacustris strain NIES-144.</title>
        <authorList>
            <person name="Morimoto D."/>
            <person name="Nakagawa S."/>
            <person name="Yoshida T."/>
            <person name="Sawayama S."/>
        </authorList>
    </citation>
    <scope>NUCLEOTIDE SEQUENCE [LARGE SCALE GENOMIC DNA]</scope>
    <source>
        <strain evidence="2 3">NIES-144</strain>
    </source>
</reference>
<comment type="caution">
    <text evidence="2">The sequence shown here is derived from an EMBL/GenBank/DDBJ whole genome shotgun (WGS) entry which is preliminary data.</text>
</comment>
<evidence type="ECO:0000313" key="3">
    <source>
        <dbReference type="Proteomes" id="UP000485058"/>
    </source>
</evidence>
<name>A0A6A0A7X1_HAELA</name>
<organism evidence="2 3">
    <name type="scientific">Haematococcus lacustris</name>
    <name type="common">Green alga</name>
    <name type="synonym">Haematococcus pluvialis</name>
    <dbReference type="NCBI Taxonomy" id="44745"/>
    <lineage>
        <taxon>Eukaryota</taxon>
        <taxon>Viridiplantae</taxon>
        <taxon>Chlorophyta</taxon>
        <taxon>core chlorophytes</taxon>
        <taxon>Chlorophyceae</taxon>
        <taxon>CS clade</taxon>
        <taxon>Chlamydomonadales</taxon>
        <taxon>Haematococcaceae</taxon>
        <taxon>Haematococcus</taxon>
    </lineage>
</organism>
<protein>
    <submittedName>
        <fullName evidence="2">Uncharacterized protein</fullName>
    </submittedName>
</protein>
<dbReference type="EMBL" id="BLLF01003966">
    <property type="protein sequence ID" value="GFH28628.1"/>
    <property type="molecule type" value="Genomic_DNA"/>
</dbReference>
<feature type="region of interest" description="Disordered" evidence="1">
    <location>
        <begin position="1"/>
        <end position="26"/>
    </location>
</feature>
<sequence length="117" mass="12482">MRAMRPSSRFPDVKTHKTAGSRTARTAARVAAAAPTAEAQAYQQLLSYANIQTCLSLVSTPHGNGLATDMSVKKGQGLCYLSSQQFACNKHPAPIPDSLPQPTCEGRAINVGMKHML</sequence>
<evidence type="ECO:0000313" key="2">
    <source>
        <dbReference type="EMBL" id="GFH28628.1"/>
    </source>
</evidence>
<accession>A0A6A0A7X1</accession>
<evidence type="ECO:0000256" key="1">
    <source>
        <dbReference type="SAM" id="MobiDB-lite"/>
    </source>
</evidence>
<dbReference type="AlphaFoldDB" id="A0A6A0A7X1"/>
<gene>
    <name evidence="2" type="ORF">HaLaN_27152</name>
</gene>